<accession>A0ABD0VLT6</accession>
<reference evidence="1 2" key="1">
    <citation type="journal article" date="2024" name="Plant Biotechnol. J.">
        <title>Dendrobium thyrsiflorum genome and its molecular insights into genes involved in important horticultural traits.</title>
        <authorList>
            <person name="Chen B."/>
            <person name="Wang J.Y."/>
            <person name="Zheng P.J."/>
            <person name="Li K.L."/>
            <person name="Liang Y.M."/>
            <person name="Chen X.F."/>
            <person name="Zhang C."/>
            <person name="Zhao X."/>
            <person name="He X."/>
            <person name="Zhang G.Q."/>
            <person name="Liu Z.J."/>
            <person name="Xu Q."/>
        </authorList>
    </citation>
    <scope>NUCLEOTIDE SEQUENCE [LARGE SCALE GENOMIC DNA]</scope>
    <source>
        <strain evidence="1">GZMU011</strain>
    </source>
</reference>
<gene>
    <name evidence="1" type="ORF">M5K25_007541</name>
</gene>
<comment type="caution">
    <text evidence="1">The sequence shown here is derived from an EMBL/GenBank/DDBJ whole genome shotgun (WGS) entry which is preliminary data.</text>
</comment>
<organism evidence="1 2">
    <name type="scientific">Dendrobium thyrsiflorum</name>
    <name type="common">Pinecone-like raceme dendrobium</name>
    <name type="synonym">Orchid</name>
    <dbReference type="NCBI Taxonomy" id="117978"/>
    <lineage>
        <taxon>Eukaryota</taxon>
        <taxon>Viridiplantae</taxon>
        <taxon>Streptophyta</taxon>
        <taxon>Embryophyta</taxon>
        <taxon>Tracheophyta</taxon>
        <taxon>Spermatophyta</taxon>
        <taxon>Magnoliopsida</taxon>
        <taxon>Liliopsida</taxon>
        <taxon>Asparagales</taxon>
        <taxon>Orchidaceae</taxon>
        <taxon>Epidendroideae</taxon>
        <taxon>Malaxideae</taxon>
        <taxon>Dendrobiinae</taxon>
        <taxon>Dendrobium</taxon>
    </lineage>
</organism>
<dbReference type="AlphaFoldDB" id="A0ABD0VLT6"/>
<sequence length="314" mass="34578">MSFGFKRSDPSFLAGKIRSKYFKEVLAISDVSLDFPYLRVTTLMDLPALWVSKEEVMYLVKLFDYVLVGKFLLRRLVLDVIRKFFFNLKLSIEFSVTLLDQKNVLIKLANDLDYGEDENISDLNLHVNGSPVGLDGLQDVGDVNGKDLALMVNSSVNLNASSVLNFSNVVQEGCEGLVNDVEEAISQSAASPSLVVDNVGVCDVNRIEVLDSPCDFVSRPGGYDVVESFVPPFKVNDANMPILDVPISLISKDDLFAQLDLTAKGTGIDHSDWLEGYIYSPGSDDGYELVDPIDEMYGLDARRVVPKALSRDGG</sequence>
<evidence type="ECO:0000313" key="1">
    <source>
        <dbReference type="EMBL" id="KAL0923482.1"/>
    </source>
</evidence>
<evidence type="ECO:0000313" key="2">
    <source>
        <dbReference type="Proteomes" id="UP001552299"/>
    </source>
</evidence>
<keyword evidence="2" id="KW-1185">Reference proteome</keyword>
<dbReference type="Proteomes" id="UP001552299">
    <property type="component" value="Unassembled WGS sequence"/>
</dbReference>
<name>A0ABD0VLT6_DENTH</name>
<proteinExistence type="predicted"/>
<dbReference type="EMBL" id="JANQDX010000006">
    <property type="protein sequence ID" value="KAL0923482.1"/>
    <property type="molecule type" value="Genomic_DNA"/>
</dbReference>
<protein>
    <submittedName>
        <fullName evidence="1">Uncharacterized protein</fullName>
    </submittedName>
</protein>